<dbReference type="OrthoDB" id="4138492at2759"/>
<dbReference type="Gene3D" id="1.50.10.10">
    <property type="match status" value="1"/>
</dbReference>
<dbReference type="InterPro" id="IPR008928">
    <property type="entry name" value="6-hairpin_glycosidase_sf"/>
</dbReference>
<dbReference type="KEGG" id="pco:PHACADRAFT_263467"/>
<evidence type="ECO:0000256" key="1">
    <source>
        <dbReference type="ARBA" id="ARBA00022801"/>
    </source>
</evidence>
<dbReference type="PANTHER" id="PTHR41814">
    <property type="entry name" value="EXPRESSED PROTEIN"/>
    <property type="match status" value="1"/>
</dbReference>
<dbReference type="PANTHER" id="PTHR41814:SF1">
    <property type="entry name" value="CELLULASE"/>
    <property type="match status" value="1"/>
</dbReference>
<feature type="signal peptide" evidence="2">
    <location>
        <begin position="1"/>
        <end position="22"/>
    </location>
</feature>
<dbReference type="GO" id="GO:0016787">
    <property type="term" value="F:hydrolase activity"/>
    <property type="evidence" value="ECO:0007669"/>
    <property type="project" value="UniProtKB-KW"/>
</dbReference>
<dbReference type="InterPro" id="IPR010905">
    <property type="entry name" value="Glyco_hydro_88"/>
</dbReference>
<protein>
    <recommendedName>
        <fullName evidence="5">Glycoside hydrolase family 105 protein</fullName>
    </recommendedName>
</protein>
<dbReference type="InParanoid" id="K5UNQ5"/>
<keyword evidence="4" id="KW-1185">Reference proteome</keyword>
<dbReference type="AlphaFoldDB" id="K5UNQ5"/>
<dbReference type="Pfam" id="PF07470">
    <property type="entry name" value="Glyco_hydro_88"/>
    <property type="match status" value="1"/>
</dbReference>
<keyword evidence="2" id="KW-0732">Signal</keyword>
<dbReference type="EMBL" id="JH930477">
    <property type="protein sequence ID" value="EKM51376.1"/>
    <property type="molecule type" value="Genomic_DNA"/>
</dbReference>
<evidence type="ECO:0008006" key="5">
    <source>
        <dbReference type="Google" id="ProtNLM"/>
    </source>
</evidence>
<dbReference type="RefSeq" id="XP_007400518.1">
    <property type="nucleotide sequence ID" value="XM_007400456.1"/>
</dbReference>
<evidence type="ECO:0000313" key="4">
    <source>
        <dbReference type="Proteomes" id="UP000008370"/>
    </source>
</evidence>
<dbReference type="GeneID" id="18918559"/>
<keyword evidence="1" id="KW-0378">Hydrolase</keyword>
<evidence type="ECO:0000256" key="2">
    <source>
        <dbReference type="SAM" id="SignalP"/>
    </source>
</evidence>
<feature type="chain" id="PRO_5003888734" description="Glycoside hydrolase family 105 protein" evidence="2">
    <location>
        <begin position="23"/>
        <end position="478"/>
    </location>
</feature>
<accession>K5UNQ5</accession>
<dbReference type="Proteomes" id="UP000008370">
    <property type="component" value="Unassembled WGS sequence"/>
</dbReference>
<dbReference type="SUPFAM" id="SSF48208">
    <property type="entry name" value="Six-hairpin glycosidases"/>
    <property type="match status" value="1"/>
</dbReference>
<proteinExistence type="predicted"/>
<reference evidence="3 4" key="1">
    <citation type="journal article" date="2012" name="BMC Genomics">
        <title>Comparative genomics of the white-rot fungi, Phanerochaete carnosa and P. chrysosporium, to elucidate the genetic basis of the distinct wood types they colonize.</title>
        <authorList>
            <person name="Suzuki H."/>
            <person name="MacDonald J."/>
            <person name="Syed K."/>
            <person name="Salamov A."/>
            <person name="Hori C."/>
            <person name="Aerts A."/>
            <person name="Henrissat B."/>
            <person name="Wiebenga A."/>
            <person name="vanKuyk P.A."/>
            <person name="Barry K."/>
            <person name="Lindquist E."/>
            <person name="LaButti K."/>
            <person name="Lapidus A."/>
            <person name="Lucas S."/>
            <person name="Coutinho P."/>
            <person name="Gong Y."/>
            <person name="Samejima M."/>
            <person name="Mahadevan R."/>
            <person name="Abou-Zaid M."/>
            <person name="de Vries R.P."/>
            <person name="Igarashi K."/>
            <person name="Yadav J.S."/>
            <person name="Grigoriev I.V."/>
            <person name="Master E.R."/>
        </authorList>
    </citation>
    <scope>NUCLEOTIDE SEQUENCE [LARGE SCALE GENOMIC DNA]</scope>
    <source>
        <strain evidence="3 4">HHB-10118-sp</strain>
    </source>
</reference>
<dbReference type="GO" id="GO:0005975">
    <property type="term" value="P:carbohydrate metabolic process"/>
    <property type="evidence" value="ECO:0007669"/>
    <property type="project" value="InterPro"/>
</dbReference>
<evidence type="ECO:0000313" key="3">
    <source>
        <dbReference type="EMBL" id="EKM51376.1"/>
    </source>
</evidence>
<organism evidence="3 4">
    <name type="scientific">Phanerochaete carnosa (strain HHB-10118-sp)</name>
    <name type="common">White-rot fungus</name>
    <name type="synonym">Peniophora carnosa</name>
    <dbReference type="NCBI Taxonomy" id="650164"/>
    <lineage>
        <taxon>Eukaryota</taxon>
        <taxon>Fungi</taxon>
        <taxon>Dikarya</taxon>
        <taxon>Basidiomycota</taxon>
        <taxon>Agaricomycotina</taxon>
        <taxon>Agaricomycetes</taxon>
        <taxon>Polyporales</taxon>
        <taxon>Phanerochaetaceae</taxon>
        <taxon>Phanerochaete</taxon>
    </lineage>
</organism>
<dbReference type="HOGENOM" id="CLU_037534_0_0_1"/>
<name>K5UNQ5_PHACS</name>
<gene>
    <name evidence="3" type="ORF">PHACADRAFT_263467</name>
</gene>
<sequence length="478" mass="49826">MHALFFSTTLASLLIASPLVQASQSSNLTSSQTDAIKAALSASDLQSWEIGTYAEALLELDTPSWSPQSPGVQFSSFFTSSPPQTLDEVLSYAKSVTQNWTTQNNVTGNTTGLAAPLLPNSAAGDPPSTGFAVILANLTGRSQQDNLEYAGAATSQLEYLLTGVPKTTDGAISHRPEQLQLWSDFVYMVPPFLAYYGVATGNNSVTRMAHDQIRLYRQYLQNNGSASGKGPSTSGLWRHMALGSGADNGFWSTGNAWAAAGIVRVLGIYASSPQNASLQTEQADLVQWAHEIQGALGPWLDSQTALLHNYVDDSSTFLDAASSTLYAASVYRLATLVSAGIPPSSATSSSGTSVGDMAAGVEDAVPTAERVRAAVFTTQSSSTGSGLAHFTSGMTLMPVVNGHDFGQQLVLPVDASNASVNGGLLFSPEAQAFVLEMQAAYRDWASAGSPEKSAALGRGVQHGVLAAAFAVAAGVVLL</sequence>
<dbReference type="InterPro" id="IPR012341">
    <property type="entry name" value="6hp_glycosidase-like_sf"/>
</dbReference>